<evidence type="ECO:0000313" key="2">
    <source>
        <dbReference type="Proteomes" id="UP000463337"/>
    </source>
</evidence>
<name>A0A7K0GNU4_PARDI</name>
<dbReference type="Proteomes" id="UP000463337">
    <property type="component" value="Unassembled WGS sequence"/>
</dbReference>
<accession>A0A7K0GNU4</accession>
<evidence type="ECO:0000313" key="1">
    <source>
        <dbReference type="EMBL" id="MRY60633.1"/>
    </source>
</evidence>
<comment type="caution">
    <text evidence="1">The sequence shown here is derived from an EMBL/GenBank/DDBJ whole genome shotgun (WGS) entry which is preliminary data.</text>
</comment>
<proteinExistence type="predicted"/>
<dbReference type="AlphaFoldDB" id="A0A7K0GNU4"/>
<organism evidence="1 2">
    <name type="scientific">Parabacteroides distasonis</name>
    <dbReference type="NCBI Taxonomy" id="823"/>
    <lineage>
        <taxon>Bacteria</taxon>
        <taxon>Pseudomonadati</taxon>
        <taxon>Bacteroidota</taxon>
        <taxon>Bacteroidia</taxon>
        <taxon>Bacteroidales</taxon>
        <taxon>Tannerellaceae</taxon>
        <taxon>Parabacteroides</taxon>
    </lineage>
</organism>
<dbReference type="RefSeq" id="WP_154398342.1">
    <property type="nucleotide sequence ID" value="NZ_WKLT01000063.1"/>
</dbReference>
<dbReference type="EMBL" id="WKLT01000063">
    <property type="protein sequence ID" value="MRY60633.1"/>
    <property type="molecule type" value="Genomic_DNA"/>
</dbReference>
<protein>
    <submittedName>
        <fullName evidence="1">Uncharacterized protein</fullName>
    </submittedName>
</protein>
<reference evidence="1 2" key="1">
    <citation type="journal article" date="2019" name="Nat. Med.">
        <title>A library of human gut bacterial isolates paired with longitudinal multiomics data enables mechanistic microbiome research.</title>
        <authorList>
            <person name="Poyet M."/>
            <person name="Groussin M."/>
            <person name="Gibbons S.M."/>
            <person name="Avila-Pacheco J."/>
            <person name="Jiang X."/>
            <person name="Kearney S.M."/>
            <person name="Perrotta A.R."/>
            <person name="Berdy B."/>
            <person name="Zhao S."/>
            <person name="Lieberman T.D."/>
            <person name="Swanson P.K."/>
            <person name="Smith M."/>
            <person name="Roesemann S."/>
            <person name="Alexander J.E."/>
            <person name="Rich S.A."/>
            <person name="Livny J."/>
            <person name="Vlamakis H."/>
            <person name="Clish C."/>
            <person name="Bullock K."/>
            <person name="Deik A."/>
            <person name="Scott J."/>
            <person name="Pierce K.A."/>
            <person name="Xavier R.J."/>
            <person name="Alm E.J."/>
        </authorList>
    </citation>
    <scope>NUCLEOTIDE SEQUENCE [LARGE SCALE GENOMIC DNA]</scope>
    <source>
        <strain evidence="1 2">BIOML-A41</strain>
    </source>
</reference>
<sequence length="134" mass="15156">MDSEMSDGTPVSPELDARMLADLREWRRRYPIASMHGITGDEVDMLLRVAAERDALRRELVDMPDDHLAPVPVRSVPFTAEIPDEVRERAGEPATDERPRCDVCSSVIVPDRFSTSGWRHEIRPTRLHAAKPIS</sequence>
<gene>
    <name evidence="1" type="ORF">GKD59_22630</name>
</gene>